<accession>A0A9P0L8F3</accession>
<reference evidence="1" key="1">
    <citation type="submission" date="2022-03" db="EMBL/GenBank/DDBJ databases">
        <authorList>
            <person name="Sayadi A."/>
        </authorList>
    </citation>
    <scope>NUCLEOTIDE SEQUENCE</scope>
</reference>
<dbReference type="Proteomes" id="UP001152888">
    <property type="component" value="Unassembled WGS sequence"/>
</dbReference>
<comment type="caution">
    <text evidence="1">The sequence shown here is derived from an EMBL/GenBank/DDBJ whole genome shotgun (WGS) entry which is preliminary data.</text>
</comment>
<proteinExistence type="predicted"/>
<name>A0A9P0L8F3_ACAOB</name>
<evidence type="ECO:0000313" key="2">
    <source>
        <dbReference type="Proteomes" id="UP001152888"/>
    </source>
</evidence>
<gene>
    <name evidence="1" type="ORF">ACAOBT_LOCUS21231</name>
</gene>
<keyword evidence="2" id="KW-1185">Reference proteome</keyword>
<dbReference type="AlphaFoldDB" id="A0A9P0L8F3"/>
<organism evidence="1 2">
    <name type="scientific">Acanthoscelides obtectus</name>
    <name type="common">Bean weevil</name>
    <name type="synonym">Bruchus obtectus</name>
    <dbReference type="NCBI Taxonomy" id="200917"/>
    <lineage>
        <taxon>Eukaryota</taxon>
        <taxon>Metazoa</taxon>
        <taxon>Ecdysozoa</taxon>
        <taxon>Arthropoda</taxon>
        <taxon>Hexapoda</taxon>
        <taxon>Insecta</taxon>
        <taxon>Pterygota</taxon>
        <taxon>Neoptera</taxon>
        <taxon>Endopterygota</taxon>
        <taxon>Coleoptera</taxon>
        <taxon>Polyphaga</taxon>
        <taxon>Cucujiformia</taxon>
        <taxon>Chrysomeloidea</taxon>
        <taxon>Chrysomelidae</taxon>
        <taxon>Bruchinae</taxon>
        <taxon>Bruchini</taxon>
        <taxon>Acanthoscelides</taxon>
    </lineage>
</organism>
<evidence type="ECO:0000313" key="1">
    <source>
        <dbReference type="EMBL" id="CAH1993023.1"/>
    </source>
</evidence>
<dbReference type="EMBL" id="CAKOFQ010007163">
    <property type="protein sequence ID" value="CAH1993023.1"/>
    <property type="molecule type" value="Genomic_DNA"/>
</dbReference>
<dbReference type="OrthoDB" id="10334851at2759"/>
<sequence>MLSLLLIKPKQITKSRKYVFNIADERSVFTFNYTELILTTVKPASIQQLFNSNTACVRIVLFLVYRVEIGEEREAIDQKITQENDFV</sequence>
<protein>
    <submittedName>
        <fullName evidence="1">Uncharacterized protein</fullName>
    </submittedName>
</protein>